<dbReference type="FunFam" id="3.40.50.2000:FF:000149">
    <property type="entry name" value="Glycogen phosphorylase, muscle form"/>
    <property type="match status" value="1"/>
</dbReference>
<keyword evidence="7 10" id="KW-0663">Pyridoxal phosphate</keyword>
<dbReference type="EMBL" id="SMBK01000026">
    <property type="protein sequence ID" value="TCU31595.1"/>
    <property type="molecule type" value="Genomic_DNA"/>
</dbReference>
<dbReference type="PIRSF" id="PIRSF000460">
    <property type="entry name" value="Pprylas_GlgP"/>
    <property type="match status" value="1"/>
</dbReference>
<comment type="function">
    <text evidence="11">Allosteric enzyme that catalyzes the rate-limiting step in glycogen catabolism, the phosphorolytic cleavage of glycogen to produce glucose-1-phosphate, and plays a central role in maintaining cellular and organismal glucose homeostasis.</text>
</comment>
<comment type="similarity">
    <text evidence="3 11">Belongs to the glycogen phosphorylase family.</text>
</comment>
<comment type="catalytic activity">
    <reaction evidence="1 11">
        <text>[(1-&gt;4)-alpha-D-glucosyl](n) + phosphate = [(1-&gt;4)-alpha-D-glucosyl](n-1) + alpha-D-glucose 1-phosphate</text>
        <dbReference type="Rhea" id="RHEA:41732"/>
        <dbReference type="Rhea" id="RHEA-COMP:9584"/>
        <dbReference type="Rhea" id="RHEA-COMP:9586"/>
        <dbReference type="ChEBI" id="CHEBI:15444"/>
        <dbReference type="ChEBI" id="CHEBI:43474"/>
        <dbReference type="ChEBI" id="CHEBI:58601"/>
        <dbReference type="EC" id="2.4.1.1"/>
    </reaction>
</comment>
<organism evidence="15 16">
    <name type="scientific">Rhizobium azibense</name>
    <dbReference type="NCBI Taxonomy" id="1136135"/>
    <lineage>
        <taxon>Bacteria</taxon>
        <taxon>Pseudomonadati</taxon>
        <taxon>Pseudomonadota</taxon>
        <taxon>Alphaproteobacteria</taxon>
        <taxon>Hyphomicrobiales</taxon>
        <taxon>Rhizobiaceae</taxon>
        <taxon>Rhizobium/Agrobacterium group</taxon>
        <taxon>Rhizobium</taxon>
    </lineage>
</organism>
<evidence type="ECO:0000256" key="5">
    <source>
        <dbReference type="ARBA" id="ARBA00022676"/>
    </source>
</evidence>
<name>A0A4V2VDA0_9HYPH</name>
<evidence type="ECO:0000256" key="8">
    <source>
        <dbReference type="ARBA" id="ARBA00023277"/>
    </source>
</evidence>
<evidence type="ECO:0000256" key="12">
    <source>
        <dbReference type="SAM" id="MobiDB-lite"/>
    </source>
</evidence>
<evidence type="ECO:0000313" key="15">
    <source>
        <dbReference type="EMBL" id="TCU31595.1"/>
    </source>
</evidence>
<evidence type="ECO:0000256" key="13">
    <source>
        <dbReference type="SAM" id="SignalP"/>
    </source>
</evidence>
<evidence type="ECO:0000256" key="11">
    <source>
        <dbReference type="RuleBase" id="RU000587"/>
    </source>
</evidence>
<comment type="function">
    <text evidence="9">Phosphorylase is an important allosteric enzyme in carbohydrate metabolism. Enzymes from different sources differ in their regulatory mechanisms and in their natural substrates. However, all known phosphorylases share catalytic and structural properties.</text>
</comment>
<comment type="caution">
    <text evidence="15">The sequence shown here is derived from an EMBL/GenBank/DDBJ whole genome shotgun (WGS) entry which is preliminary data.</text>
</comment>
<accession>A0A4V2VDA0</accession>
<feature type="compositionally biased region" description="Basic residues" evidence="12">
    <location>
        <begin position="71"/>
        <end position="81"/>
    </location>
</feature>
<dbReference type="GO" id="GO:0005737">
    <property type="term" value="C:cytoplasm"/>
    <property type="evidence" value="ECO:0007669"/>
    <property type="project" value="TreeGrafter"/>
</dbReference>
<evidence type="ECO:0000313" key="14">
    <source>
        <dbReference type="EMBL" id="TCU29039.1"/>
    </source>
</evidence>
<dbReference type="CDD" id="cd04300">
    <property type="entry name" value="GT35_Glycogen_Phosphorylase"/>
    <property type="match status" value="1"/>
</dbReference>
<feature type="chain" id="PRO_5044610105" description="Alpha-1,4 glucan phosphorylase" evidence="13">
    <location>
        <begin position="18"/>
        <end position="936"/>
    </location>
</feature>
<dbReference type="PANTHER" id="PTHR11468:SF3">
    <property type="entry name" value="GLYCOGEN PHOSPHORYLASE, LIVER FORM"/>
    <property type="match status" value="1"/>
</dbReference>
<feature type="region of interest" description="Disordered" evidence="12">
    <location>
        <begin position="53"/>
        <end position="121"/>
    </location>
</feature>
<dbReference type="Gene3D" id="3.40.50.2000">
    <property type="entry name" value="Glycogen Phosphorylase B"/>
    <property type="match status" value="2"/>
</dbReference>
<evidence type="ECO:0000256" key="1">
    <source>
        <dbReference type="ARBA" id="ARBA00001275"/>
    </source>
</evidence>
<feature type="compositionally biased region" description="Polar residues" evidence="12">
    <location>
        <begin position="93"/>
        <end position="103"/>
    </location>
</feature>
<evidence type="ECO:0000256" key="7">
    <source>
        <dbReference type="ARBA" id="ARBA00022898"/>
    </source>
</evidence>
<dbReference type="GO" id="GO:0005980">
    <property type="term" value="P:glycogen catabolic process"/>
    <property type="evidence" value="ECO:0007669"/>
    <property type="project" value="TreeGrafter"/>
</dbReference>
<evidence type="ECO:0000256" key="2">
    <source>
        <dbReference type="ARBA" id="ARBA00001933"/>
    </source>
</evidence>
<sequence length="936" mass="104619">MAGFIRVLVVTSRTSIAAAGTAAVAAGSMEAVVAVAEQPSAVLARAAVTAEDAERSNLPGRHGSSSCCRSSSHHSREYRKKLSVETAGGLRSRYSTAKRGTTMSREKARPQTSNLPGSHELPTHYRCGPIQFRGSDDGLYERHLLFDNVIAPEDAGNRERYEAIARSVRDVLSQRWQHTQQTYVRENPKRIYYLSMEFLIGRSLINNIANLGLGPLAKRLFDQEHIDELAILVEEPDAGLGNGGLGRLAACFLDSMATMQLPAMGYGLRYEYGIFKQTIVDGWQREQPDNWLRRPDPWEVARPQEAVEIKLGCSFEVRGGYLRVAAGMPSRLLGIPYDRPIAGYGGRTINTLRLWAAATPDSFDFQAFSAGEFVSALAQRLTAETVTRVLYPDDTTSMGQGLRFVQEYFLVACSLTDLIRRFRSNNSDWHSLPDKVAIQLNDTHPSLAVAELMRILLDDANLGWDDAWDLTRRCLAYTNHTLLPEALEKWPLRWFELMLPRHSEIILEIDRRLRDEILARFPEDQGRVERASLIERGADCLVRMANLAIVGSHSTNGVAEIHSRLLRETTVKDLAEIFPGRFNNKTNGVTPRRWLLLSNPDLARCISDGIGDGWITNLAELEKMKPLVDDGGFVEAVREAKRMAKQRFAEWLKVSAGIIVDPEAIFDSQVKRIHEYKRQLLNALRIVALYNRIREDPGLDMVPRTFFFSGKAAPAYHVAKLIIKFVNNLAGTMDADPIVRGRLKVVFLPDYCVSLAERLIPASDVSNQISTAGYEASGTSNMKFMMNGALTIGTRDGATIEMAEAAGEENFFLFGLTADEVAGSRGWYSPRWHYDNEPETRAVLDLILSGHFCRYDPDVVDVLRNILLTSGDVFRHLADLTSYLEADQRLQSLYGDRQAWTRKALLNVANSGRFSSDRTIAEYAAEIWTAKPCPVP</sequence>
<evidence type="ECO:0000256" key="9">
    <source>
        <dbReference type="ARBA" id="ARBA00025174"/>
    </source>
</evidence>
<evidence type="ECO:0000256" key="10">
    <source>
        <dbReference type="PIRSR" id="PIRSR000460-1"/>
    </source>
</evidence>
<feature type="signal peptide" evidence="13">
    <location>
        <begin position="1"/>
        <end position="17"/>
    </location>
</feature>
<keyword evidence="4" id="KW-0321">Glycogen metabolism</keyword>
<gene>
    <name evidence="15" type="ORF">EV129_12657</name>
    <name evidence="14" type="ORF">EV130_102219</name>
</gene>
<protein>
    <recommendedName>
        <fullName evidence="11">Alpha-1,4 glucan phosphorylase</fullName>
        <ecNumber evidence="11">2.4.1.1</ecNumber>
    </recommendedName>
</protein>
<dbReference type="Proteomes" id="UP000295547">
    <property type="component" value="Unassembled WGS sequence"/>
</dbReference>
<comment type="cofactor">
    <cofactor evidence="2 11">
        <name>pyridoxal 5'-phosphate</name>
        <dbReference type="ChEBI" id="CHEBI:597326"/>
    </cofactor>
</comment>
<proteinExistence type="inferred from homology"/>
<feature type="compositionally biased region" description="Low complexity" evidence="12">
    <location>
        <begin position="60"/>
        <end position="70"/>
    </location>
</feature>
<dbReference type="Pfam" id="PF00343">
    <property type="entry name" value="Phosphorylase"/>
    <property type="match status" value="1"/>
</dbReference>
<dbReference type="GO" id="GO:0030170">
    <property type="term" value="F:pyridoxal phosphate binding"/>
    <property type="evidence" value="ECO:0007669"/>
    <property type="project" value="InterPro"/>
</dbReference>
<reference evidence="16 17" key="1">
    <citation type="submission" date="2019-03" db="EMBL/GenBank/DDBJ databases">
        <title>Genomic Encyclopedia of Type Strains, Phase IV (KMG-V): Genome sequencing to study the core and pangenomes of soil and plant-associated prokaryotes.</title>
        <authorList>
            <person name="Whitman W."/>
        </authorList>
    </citation>
    <scope>NUCLEOTIDE SEQUENCE [LARGE SCALE GENOMIC DNA]</scope>
    <source>
        <strain evidence="14 17">Gr42</strain>
        <strain evidence="15 16">IE4868</strain>
    </source>
</reference>
<feature type="modified residue" description="N6-(pyridoxal phosphate)lysine" evidence="10">
    <location>
        <position position="783"/>
    </location>
</feature>
<dbReference type="NCBIfam" id="TIGR02093">
    <property type="entry name" value="P_ylase"/>
    <property type="match status" value="1"/>
</dbReference>
<dbReference type="EC" id="2.4.1.1" evidence="11"/>
<dbReference type="Proteomes" id="UP000295507">
    <property type="component" value="Unassembled WGS sequence"/>
</dbReference>
<keyword evidence="5 11" id="KW-0328">Glycosyltransferase</keyword>
<dbReference type="GO" id="GO:0008184">
    <property type="term" value="F:glycogen phosphorylase activity"/>
    <property type="evidence" value="ECO:0007669"/>
    <property type="project" value="InterPro"/>
</dbReference>
<dbReference type="InterPro" id="IPR035090">
    <property type="entry name" value="Pyridoxal_P_attach_site"/>
</dbReference>
<keyword evidence="8 11" id="KW-0119">Carbohydrate metabolism</keyword>
<keyword evidence="6 11" id="KW-0808">Transferase</keyword>
<evidence type="ECO:0000256" key="4">
    <source>
        <dbReference type="ARBA" id="ARBA00022600"/>
    </source>
</evidence>
<dbReference type="InterPro" id="IPR000811">
    <property type="entry name" value="Glyco_trans_35"/>
</dbReference>
<evidence type="ECO:0000256" key="3">
    <source>
        <dbReference type="ARBA" id="ARBA00006047"/>
    </source>
</evidence>
<evidence type="ECO:0000313" key="17">
    <source>
        <dbReference type="Proteomes" id="UP000295547"/>
    </source>
</evidence>
<dbReference type="EMBL" id="SMBJ01000002">
    <property type="protein sequence ID" value="TCU29039.1"/>
    <property type="molecule type" value="Genomic_DNA"/>
</dbReference>
<keyword evidence="17" id="KW-1185">Reference proteome</keyword>
<dbReference type="SUPFAM" id="SSF53756">
    <property type="entry name" value="UDP-Glycosyltransferase/glycogen phosphorylase"/>
    <property type="match status" value="1"/>
</dbReference>
<evidence type="ECO:0000256" key="6">
    <source>
        <dbReference type="ARBA" id="ARBA00022679"/>
    </source>
</evidence>
<dbReference type="AlphaFoldDB" id="A0A4V2VDA0"/>
<dbReference type="FunFam" id="3.40.50.2000:FF:000005">
    <property type="entry name" value="Alpha-1,4 glucan phosphorylase"/>
    <property type="match status" value="1"/>
</dbReference>
<dbReference type="InterPro" id="IPR011833">
    <property type="entry name" value="Glycg_phsphrylas"/>
</dbReference>
<evidence type="ECO:0000313" key="16">
    <source>
        <dbReference type="Proteomes" id="UP000295507"/>
    </source>
</evidence>
<keyword evidence="13" id="KW-0732">Signal</keyword>
<dbReference type="PROSITE" id="PS00102">
    <property type="entry name" value="PHOSPHORYLASE"/>
    <property type="match status" value="1"/>
</dbReference>
<dbReference type="PANTHER" id="PTHR11468">
    <property type="entry name" value="GLYCOGEN PHOSPHORYLASE"/>
    <property type="match status" value="1"/>
</dbReference>